<proteinExistence type="inferred from homology"/>
<dbReference type="InterPro" id="IPR002173">
    <property type="entry name" value="Carboh/pur_kinase_PfkB_CS"/>
</dbReference>
<dbReference type="PANTHER" id="PTHR46566">
    <property type="entry name" value="1-PHOSPHOFRUCTOKINASE-RELATED"/>
    <property type="match status" value="1"/>
</dbReference>
<evidence type="ECO:0000313" key="9">
    <source>
        <dbReference type="Proteomes" id="UP000199648"/>
    </source>
</evidence>
<dbReference type="PROSITE" id="PS00583">
    <property type="entry name" value="PFKB_KINASES_1"/>
    <property type="match status" value="1"/>
</dbReference>
<dbReference type="EMBL" id="FMWD01000003">
    <property type="protein sequence ID" value="SCZ56170.1"/>
    <property type="molecule type" value="Genomic_DNA"/>
</dbReference>
<evidence type="ECO:0000313" key="8">
    <source>
        <dbReference type="EMBL" id="SCZ56170.1"/>
    </source>
</evidence>
<sequence length="310" mass="32793">MSAIVTVTMNPAVDLSGTAERLLVGHKTRCGTQVREPGGGGINVAGGIHALGGDALALYAAGGPNGNELERLLKDRGLKQQRIAIEGDTRNDLAIQEKATGKLFHFVFSGPSLSEREWQHCLESVNTVEPVPDYLVLSGSLPPGVPADFYAYAARAATERGTRVILDSSGPALRPTLEAGVFLVKPNRKEFGQFGVPEDAGHEIYLDAMQEMVNDGLAQVVIVTLGSDGALLVSRAGDRLHLRPPPVEGISPVGAGDSFVAVLTHQLARGNSLVEAFRYGIAAAAAAVLTPGTQLYSSDAIEQMYRRMIE</sequence>
<evidence type="ECO:0000256" key="5">
    <source>
        <dbReference type="ARBA" id="ARBA00022840"/>
    </source>
</evidence>
<dbReference type="InterPro" id="IPR011611">
    <property type="entry name" value="PfkB_dom"/>
</dbReference>
<dbReference type="PIRSF" id="PIRSF000535">
    <property type="entry name" value="1PFK/6PFK/LacC"/>
    <property type="match status" value="1"/>
</dbReference>
<dbReference type="CDD" id="cd01164">
    <property type="entry name" value="FruK_PfkB_like"/>
    <property type="match status" value="1"/>
</dbReference>
<protein>
    <recommendedName>
        <fullName evidence="6">Phosphofructokinase</fullName>
    </recommendedName>
</protein>
<dbReference type="Gene3D" id="3.40.1190.20">
    <property type="match status" value="1"/>
</dbReference>
<reference evidence="8 9" key="1">
    <citation type="submission" date="2016-10" db="EMBL/GenBank/DDBJ databases">
        <authorList>
            <person name="de Groot N.N."/>
        </authorList>
    </citation>
    <scope>NUCLEOTIDE SEQUENCE [LARGE SCALE GENOMIC DNA]</scope>
    <source>
        <strain evidence="8 9">HLD2</strain>
    </source>
</reference>
<dbReference type="SUPFAM" id="SSF53613">
    <property type="entry name" value="Ribokinase-like"/>
    <property type="match status" value="1"/>
</dbReference>
<comment type="similarity">
    <text evidence="1 6">Belongs to the carbohydrate kinase PfkB family.</text>
</comment>
<dbReference type="GO" id="GO:0003872">
    <property type="term" value="F:6-phosphofructokinase activity"/>
    <property type="evidence" value="ECO:0007669"/>
    <property type="project" value="TreeGrafter"/>
</dbReference>
<keyword evidence="2 6" id="KW-0808">Transferase</keyword>
<evidence type="ECO:0000256" key="6">
    <source>
        <dbReference type="PIRNR" id="PIRNR000535"/>
    </source>
</evidence>
<dbReference type="GO" id="GO:0005524">
    <property type="term" value="F:ATP binding"/>
    <property type="evidence" value="ECO:0007669"/>
    <property type="project" value="UniProtKB-KW"/>
</dbReference>
<dbReference type="STRING" id="415747.SAMN03097708_01292"/>
<keyword evidence="9" id="KW-1185">Reference proteome</keyword>
<dbReference type="NCBIfam" id="TIGR03168">
    <property type="entry name" value="1-PFK"/>
    <property type="match status" value="1"/>
</dbReference>
<gene>
    <name evidence="8" type="ORF">SAMN03097708_01292</name>
</gene>
<keyword evidence="5" id="KW-0067">ATP-binding</keyword>
<evidence type="ECO:0000259" key="7">
    <source>
        <dbReference type="Pfam" id="PF00294"/>
    </source>
</evidence>
<dbReference type="GO" id="GO:0005829">
    <property type="term" value="C:cytosol"/>
    <property type="evidence" value="ECO:0007669"/>
    <property type="project" value="TreeGrafter"/>
</dbReference>
<dbReference type="PANTHER" id="PTHR46566:SF2">
    <property type="entry name" value="ATP-DEPENDENT 6-PHOSPHOFRUCTOKINASE ISOZYME 2"/>
    <property type="match status" value="1"/>
</dbReference>
<keyword evidence="3" id="KW-0547">Nucleotide-binding</keyword>
<keyword evidence="4 8" id="KW-0418">Kinase</keyword>
<dbReference type="Pfam" id="PF00294">
    <property type="entry name" value="PfkB"/>
    <property type="match status" value="1"/>
</dbReference>
<dbReference type="FunFam" id="3.40.1190.20:FF:000001">
    <property type="entry name" value="Phosphofructokinase"/>
    <property type="match status" value="1"/>
</dbReference>
<dbReference type="OrthoDB" id="9801219at2"/>
<evidence type="ECO:0000256" key="1">
    <source>
        <dbReference type="ARBA" id="ARBA00010688"/>
    </source>
</evidence>
<name>A0A1G5Q3Y4_9GAMM</name>
<dbReference type="RefSeq" id="WP_092994167.1">
    <property type="nucleotide sequence ID" value="NZ_FMWD01000003.1"/>
</dbReference>
<feature type="domain" description="Carbohydrate kinase PfkB" evidence="7">
    <location>
        <begin position="13"/>
        <end position="295"/>
    </location>
</feature>
<evidence type="ECO:0000256" key="3">
    <source>
        <dbReference type="ARBA" id="ARBA00022741"/>
    </source>
</evidence>
<dbReference type="AlphaFoldDB" id="A0A1G5Q3Y4"/>
<dbReference type="Proteomes" id="UP000199648">
    <property type="component" value="Unassembled WGS sequence"/>
</dbReference>
<organism evidence="8 9">
    <name type="scientific">Thiohalomonas denitrificans</name>
    <dbReference type="NCBI Taxonomy" id="415747"/>
    <lineage>
        <taxon>Bacteria</taxon>
        <taxon>Pseudomonadati</taxon>
        <taxon>Pseudomonadota</taxon>
        <taxon>Gammaproteobacteria</taxon>
        <taxon>Thiohalomonadales</taxon>
        <taxon>Thiohalomonadaceae</taxon>
        <taxon>Thiohalomonas</taxon>
    </lineage>
</organism>
<evidence type="ECO:0000256" key="4">
    <source>
        <dbReference type="ARBA" id="ARBA00022777"/>
    </source>
</evidence>
<evidence type="ECO:0000256" key="2">
    <source>
        <dbReference type="ARBA" id="ARBA00022679"/>
    </source>
</evidence>
<dbReference type="InterPro" id="IPR017583">
    <property type="entry name" value="Tagatose/fructose_Pkinase"/>
</dbReference>
<accession>A0A1G5Q3Y4</accession>
<dbReference type="InterPro" id="IPR029056">
    <property type="entry name" value="Ribokinase-like"/>
</dbReference>